<sequence>MTPRRVPITEGDRKGMAIATGSVSSCFGSNANRHLIDSRTAGYGVETWTSFSKRTSLAARQENPAPNVVRGRPSLNVSSMTPRRVPRSDSLPSVTKNYMPSVDRISLAMYTPLRVVKEERVDKDGEGAEDSEDKLATELEFGDSGGESTDERQIAAPVTPSNLWRTDNTVILKKRWQFIMGTFCKTN</sequence>
<organism evidence="2 3">
    <name type="scientific">Dreissena polymorpha</name>
    <name type="common">Zebra mussel</name>
    <name type="synonym">Mytilus polymorpha</name>
    <dbReference type="NCBI Taxonomy" id="45954"/>
    <lineage>
        <taxon>Eukaryota</taxon>
        <taxon>Metazoa</taxon>
        <taxon>Spiralia</taxon>
        <taxon>Lophotrochozoa</taxon>
        <taxon>Mollusca</taxon>
        <taxon>Bivalvia</taxon>
        <taxon>Autobranchia</taxon>
        <taxon>Heteroconchia</taxon>
        <taxon>Euheterodonta</taxon>
        <taxon>Imparidentia</taxon>
        <taxon>Neoheterodontei</taxon>
        <taxon>Myida</taxon>
        <taxon>Dreissenoidea</taxon>
        <taxon>Dreissenidae</taxon>
        <taxon>Dreissena</taxon>
    </lineage>
</organism>
<reference evidence="2" key="2">
    <citation type="submission" date="2020-11" db="EMBL/GenBank/DDBJ databases">
        <authorList>
            <person name="McCartney M.A."/>
            <person name="Auch B."/>
            <person name="Kono T."/>
            <person name="Mallez S."/>
            <person name="Becker A."/>
            <person name="Gohl D.M."/>
            <person name="Silverstein K.A.T."/>
            <person name="Koren S."/>
            <person name="Bechman K.B."/>
            <person name="Herman A."/>
            <person name="Abrahante J.E."/>
            <person name="Garbe J."/>
        </authorList>
    </citation>
    <scope>NUCLEOTIDE SEQUENCE</scope>
    <source>
        <strain evidence="2">Duluth1</strain>
        <tissue evidence="2">Whole animal</tissue>
    </source>
</reference>
<comment type="caution">
    <text evidence="2">The sequence shown here is derived from an EMBL/GenBank/DDBJ whole genome shotgun (WGS) entry which is preliminary data.</text>
</comment>
<dbReference type="Proteomes" id="UP000828390">
    <property type="component" value="Unassembled WGS sequence"/>
</dbReference>
<proteinExistence type="predicted"/>
<accession>A0A9D4KNY3</accession>
<dbReference type="PROSITE" id="PS51257">
    <property type="entry name" value="PROKAR_LIPOPROTEIN"/>
    <property type="match status" value="1"/>
</dbReference>
<name>A0A9D4KNY3_DREPO</name>
<evidence type="ECO:0000313" key="3">
    <source>
        <dbReference type="Proteomes" id="UP000828390"/>
    </source>
</evidence>
<dbReference type="EMBL" id="JAIWYP010000004">
    <property type="protein sequence ID" value="KAH3843003.1"/>
    <property type="molecule type" value="Genomic_DNA"/>
</dbReference>
<evidence type="ECO:0000313" key="2">
    <source>
        <dbReference type="EMBL" id="KAH3843003.1"/>
    </source>
</evidence>
<dbReference type="AlphaFoldDB" id="A0A9D4KNY3"/>
<evidence type="ECO:0000256" key="1">
    <source>
        <dbReference type="SAM" id="MobiDB-lite"/>
    </source>
</evidence>
<reference evidence="2" key="1">
    <citation type="journal article" date="2019" name="bioRxiv">
        <title>The Genome of the Zebra Mussel, Dreissena polymorpha: A Resource for Invasive Species Research.</title>
        <authorList>
            <person name="McCartney M.A."/>
            <person name="Auch B."/>
            <person name="Kono T."/>
            <person name="Mallez S."/>
            <person name="Zhang Y."/>
            <person name="Obille A."/>
            <person name="Becker A."/>
            <person name="Abrahante J.E."/>
            <person name="Garbe J."/>
            <person name="Badalamenti J.P."/>
            <person name="Herman A."/>
            <person name="Mangelson H."/>
            <person name="Liachko I."/>
            <person name="Sullivan S."/>
            <person name="Sone E.D."/>
            <person name="Koren S."/>
            <person name="Silverstein K.A.T."/>
            <person name="Beckman K.B."/>
            <person name="Gohl D.M."/>
        </authorList>
    </citation>
    <scope>NUCLEOTIDE SEQUENCE</scope>
    <source>
        <strain evidence="2">Duluth1</strain>
        <tissue evidence="2">Whole animal</tissue>
    </source>
</reference>
<protein>
    <submittedName>
        <fullName evidence="2">Uncharacterized protein</fullName>
    </submittedName>
</protein>
<keyword evidence="3" id="KW-1185">Reference proteome</keyword>
<feature type="region of interest" description="Disordered" evidence="1">
    <location>
        <begin position="60"/>
        <end position="93"/>
    </location>
</feature>
<gene>
    <name evidence="2" type="ORF">DPMN_116509</name>
</gene>